<protein>
    <submittedName>
        <fullName evidence="4">Proline-rich protein 36-like</fullName>
    </submittedName>
</protein>
<feature type="transmembrane region" description="Helical" evidence="1">
    <location>
        <begin position="45"/>
        <end position="66"/>
    </location>
</feature>
<dbReference type="AlphaFoldDB" id="A0A183UUR3"/>
<evidence type="ECO:0000313" key="4">
    <source>
        <dbReference type="WBParaSite" id="TCNE_0001223301-mRNA-1"/>
    </source>
</evidence>
<accession>A0A183UUR3</accession>
<dbReference type="WBParaSite" id="TCNE_0001223301-mRNA-1">
    <property type="protein sequence ID" value="TCNE_0001223301-mRNA-1"/>
    <property type="gene ID" value="TCNE_0001223301"/>
</dbReference>
<evidence type="ECO:0000313" key="3">
    <source>
        <dbReference type="Proteomes" id="UP000050794"/>
    </source>
</evidence>
<organism evidence="3 4">
    <name type="scientific">Toxocara canis</name>
    <name type="common">Canine roundworm</name>
    <dbReference type="NCBI Taxonomy" id="6265"/>
    <lineage>
        <taxon>Eukaryota</taxon>
        <taxon>Metazoa</taxon>
        <taxon>Ecdysozoa</taxon>
        <taxon>Nematoda</taxon>
        <taxon>Chromadorea</taxon>
        <taxon>Rhabditida</taxon>
        <taxon>Spirurina</taxon>
        <taxon>Ascaridomorpha</taxon>
        <taxon>Ascaridoidea</taxon>
        <taxon>Toxocaridae</taxon>
        <taxon>Toxocara</taxon>
    </lineage>
</organism>
<evidence type="ECO:0000313" key="2">
    <source>
        <dbReference type="EMBL" id="VDM43554.1"/>
    </source>
</evidence>
<proteinExistence type="predicted"/>
<evidence type="ECO:0000256" key="1">
    <source>
        <dbReference type="SAM" id="Phobius"/>
    </source>
</evidence>
<dbReference type="Proteomes" id="UP000050794">
    <property type="component" value="Unassembled WGS sequence"/>
</dbReference>
<sequence length="453" mass="49685">MDMFRRAGPGNCLLGTWYTLNGFILFNISHAITPKIRYIRTTNNLLMKAIAIIFVYVALVSGEAAVEVENGIDRRSVQTLRPTEDSPKQEIRKKAILVPLELNNMIIDDLSGDDDFFDYPSSSSDHPLEVVMLPTSSMQSSKLIRPSAISDEQINRVDAKVPDIREASLLLSILANSEQKSPHSYMMAQVNTEKSLPSDKSPNVQGRPTTSVNTAFDARQGVQFLPTLNDPRYHYPPSAVNRVVQAPPVPPPVAPIDNSFQPAFPIFDSRRPPEPDFRPNFLFNGPMRSPFGAPMNLIRGPMFNPSDMLQPPPNLNTPFSVPNMPPPPPLFDLPPWLRPSLSIPPGPPPKPAFFPFPPDAFGPAGPPPKPAFFPLPPDAFGPAGPPPKPAFFQFPPDAVGPAGPQPKPGFLQFPPDAVGPAMAAPSEHQIFRHLISGTTGPLGPMFRPRMYKR</sequence>
<reference evidence="4" key="1">
    <citation type="submission" date="2016-06" db="UniProtKB">
        <authorList>
            <consortium name="WormBaseParasite"/>
        </authorList>
    </citation>
    <scope>IDENTIFICATION</scope>
</reference>
<keyword evidence="3" id="KW-1185">Reference proteome</keyword>
<dbReference type="EMBL" id="UYWY01021172">
    <property type="protein sequence ID" value="VDM43554.1"/>
    <property type="molecule type" value="Genomic_DNA"/>
</dbReference>
<gene>
    <name evidence="2" type="ORF">TCNE_LOCUS12233</name>
</gene>
<keyword evidence="1" id="KW-1133">Transmembrane helix</keyword>
<keyword evidence="1" id="KW-0812">Transmembrane</keyword>
<keyword evidence="1" id="KW-0472">Membrane</keyword>
<name>A0A183UUR3_TOXCA</name>
<reference evidence="2 3" key="2">
    <citation type="submission" date="2018-11" db="EMBL/GenBank/DDBJ databases">
        <authorList>
            <consortium name="Pathogen Informatics"/>
        </authorList>
    </citation>
    <scope>NUCLEOTIDE SEQUENCE [LARGE SCALE GENOMIC DNA]</scope>
</reference>
<feature type="transmembrane region" description="Helical" evidence="1">
    <location>
        <begin position="12"/>
        <end position="33"/>
    </location>
</feature>